<evidence type="ECO:0000313" key="4">
    <source>
        <dbReference type="Proteomes" id="UP000215999"/>
    </source>
</evidence>
<dbReference type="InterPro" id="IPR011223">
    <property type="entry name" value="UCP028770"/>
</dbReference>
<evidence type="ECO:0000313" key="3">
    <source>
        <dbReference type="EMBL" id="OZS42972.1"/>
    </source>
</evidence>
<keyword evidence="4" id="KW-1185">Reference proteome</keyword>
<feature type="region of interest" description="Disordered" evidence="1">
    <location>
        <begin position="109"/>
        <end position="138"/>
    </location>
</feature>
<gene>
    <name evidence="3" type="ORF">ASV53_15630</name>
</gene>
<dbReference type="Proteomes" id="UP000215999">
    <property type="component" value="Unassembled WGS sequence"/>
</dbReference>
<feature type="compositionally biased region" description="Polar residues" evidence="1">
    <location>
        <begin position="117"/>
        <end position="138"/>
    </location>
</feature>
<keyword evidence="2" id="KW-0472">Membrane</keyword>
<sequence length="138" mass="15891">MFLDYFALGLLVFVALVLFYGIIVIHDIPYEISKERDHPHQDAIHYAGWVSLFTLHALWPFLWIWATLWRKDRGWGFQKIQAEQNELHHQINTLSAQVELLSHKIATLEGTPKPVSGSVQTDHTQGNQSQSDQTGEEK</sequence>
<accession>A0ABX4FVR4</accession>
<proteinExistence type="predicted"/>
<name>A0ABX4FVR4_9GAMM</name>
<organism evidence="3 4">
    <name type="scientific">Photobacterium sanguinicancri</name>
    <dbReference type="NCBI Taxonomy" id="875932"/>
    <lineage>
        <taxon>Bacteria</taxon>
        <taxon>Pseudomonadati</taxon>
        <taxon>Pseudomonadota</taxon>
        <taxon>Gammaproteobacteria</taxon>
        <taxon>Vibrionales</taxon>
        <taxon>Vibrionaceae</taxon>
        <taxon>Photobacterium</taxon>
    </lineage>
</organism>
<protein>
    <submittedName>
        <fullName evidence="3">GTPase</fullName>
    </submittedName>
</protein>
<reference evidence="3 4" key="1">
    <citation type="journal article" date="2016" name="Antonie Van Leeuwenhoek">
        <title>Photobacterium sanguinicancri sp. nov. isolated from marine animals.</title>
        <authorList>
            <person name="Gomez-Gil B."/>
            <person name="Roque A."/>
            <person name="Rotllant G."/>
            <person name="Romalde J.L."/>
            <person name="Doce A."/>
            <person name="Eggermont M."/>
            <person name="Defoirdt T."/>
        </authorList>
    </citation>
    <scope>NUCLEOTIDE SEQUENCE [LARGE SCALE GENOMIC DNA]</scope>
    <source>
        <strain evidence="3 4">CAIM 1827</strain>
    </source>
</reference>
<dbReference type="EMBL" id="NOIF01000110">
    <property type="protein sequence ID" value="OZS42972.1"/>
    <property type="molecule type" value="Genomic_DNA"/>
</dbReference>
<keyword evidence="2" id="KW-1133">Transmembrane helix</keyword>
<evidence type="ECO:0000256" key="1">
    <source>
        <dbReference type="SAM" id="MobiDB-lite"/>
    </source>
</evidence>
<keyword evidence="2" id="KW-0812">Transmembrane</keyword>
<dbReference type="RefSeq" id="WP_094957756.1">
    <property type="nucleotide sequence ID" value="NZ_NOIF01000110.1"/>
</dbReference>
<evidence type="ECO:0000256" key="2">
    <source>
        <dbReference type="SAM" id="Phobius"/>
    </source>
</evidence>
<feature type="transmembrane region" description="Helical" evidence="2">
    <location>
        <begin position="46"/>
        <end position="66"/>
    </location>
</feature>
<comment type="caution">
    <text evidence="3">The sequence shown here is derived from an EMBL/GenBank/DDBJ whole genome shotgun (WGS) entry which is preliminary data.</text>
</comment>
<feature type="transmembrane region" description="Helical" evidence="2">
    <location>
        <begin position="6"/>
        <end position="25"/>
    </location>
</feature>
<dbReference type="Pfam" id="PF11742">
    <property type="entry name" value="DUF3302"/>
    <property type="match status" value="1"/>
</dbReference>